<dbReference type="Proteomes" id="UP000326877">
    <property type="component" value="Unassembled WGS sequence"/>
</dbReference>
<protein>
    <submittedName>
        <fullName evidence="2">Uncharacterized protein</fullName>
    </submittedName>
</protein>
<feature type="transmembrane region" description="Helical" evidence="1">
    <location>
        <begin position="21"/>
        <end position="40"/>
    </location>
</feature>
<sequence>MDGWRWIFWVRRGGDNIPLKGSIFSLAWCLLGYLSLLRIYEGRWSFRIRFWAAGCLYSIILMG</sequence>
<organism evidence="2">
    <name type="scientific">Petromyces alliaceus</name>
    <name type="common">Aspergillus alliaceus</name>
    <dbReference type="NCBI Taxonomy" id="209559"/>
    <lineage>
        <taxon>Eukaryota</taxon>
        <taxon>Fungi</taxon>
        <taxon>Dikarya</taxon>
        <taxon>Ascomycota</taxon>
        <taxon>Pezizomycotina</taxon>
        <taxon>Eurotiomycetes</taxon>
        <taxon>Eurotiomycetidae</taxon>
        <taxon>Eurotiales</taxon>
        <taxon>Aspergillaceae</taxon>
        <taxon>Aspergillus</taxon>
        <taxon>Aspergillus subgen. Circumdati</taxon>
    </lineage>
</organism>
<proteinExistence type="predicted"/>
<reference evidence="2" key="1">
    <citation type="submission" date="2019-04" db="EMBL/GenBank/DDBJ databases">
        <title>Friends and foes A comparative genomics studyof 23 Aspergillus species from section Flavi.</title>
        <authorList>
            <consortium name="DOE Joint Genome Institute"/>
            <person name="Kjaerbolling I."/>
            <person name="Vesth T."/>
            <person name="Frisvad J.C."/>
            <person name="Nybo J.L."/>
            <person name="Theobald S."/>
            <person name="Kildgaard S."/>
            <person name="Isbrandt T."/>
            <person name="Kuo A."/>
            <person name="Sato A."/>
            <person name="Lyhne E.K."/>
            <person name="Kogle M.E."/>
            <person name="Wiebenga A."/>
            <person name="Kun R.S."/>
            <person name="Lubbers R.J."/>
            <person name="Makela M.R."/>
            <person name="Barry K."/>
            <person name="Chovatia M."/>
            <person name="Clum A."/>
            <person name="Daum C."/>
            <person name="Haridas S."/>
            <person name="He G."/>
            <person name="LaButti K."/>
            <person name="Lipzen A."/>
            <person name="Mondo S."/>
            <person name="Riley R."/>
            <person name="Salamov A."/>
            <person name="Simmons B.A."/>
            <person name="Magnuson J.K."/>
            <person name="Henrissat B."/>
            <person name="Mortensen U.H."/>
            <person name="Larsen T.O."/>
            <person name="Devries R.P."/>
            <person name="Grigoriev I.V."/>
            <person name="Machida M."/>
            <person name="Baker S.E."/>
            <person name="Andersen M.R."/>
        </authorList>
    </citation>
    <scope>NUCLEOTIDE SEQUENCE [LARGE SCALE GENOMIC DNA]</scope>
    <source>
        <strain evidence="2">IBT 14317</strain>
    </source>
</reference>
<dbReference type="AlphaFoldDB" id="A0A5N7C484"/>
<keyword evidence="1" id="KW-0472">Membrane</keyword>
<keyword evidence="1" id="KW-0812">Transmembrane</keyword>
<name>A0A5N7C484_PETAA</name>
<evidence type="ECO:0000256" key="1">
    <source>
        <dbReference type="SAM" id="Phobius"/>
    </source>
</evidence>
<accession>A0A5N7C484</accession>
<dbReference type="EMBL" id="ML735275">
    <property type="protein sequence ID" value="KAE8388663.1"/>
    <property type="molecule type" value="Genomic_DNA"/>
</dbReference>
<evidence type="ECO:0000313" key="2">
    <source>
        <dbReference type="EMBL" id="KAE8388663.1"/>
    </source>
</evidence>
<gene>
    <name evidence="2" type="ORF">BDV23DRAFT_158526</name>
</gene>
<keyword evidence="1" id="KW-1133">Transmembrane helix</keyword>